<sequence length="211" mass="23640">MSSADPVISPLHVPNDYVCKKDFRKVIDSEEKKLFIQDAKMIWSKMKDVKEKSKQAYFMPHDGYLKLWQLRKEKVRLADQYDAIFIDEAQDCTPAIMDVLLSQSCGKILVGDPHQQIYTKGAVNALRTDNHTHIFHLTQSFRFGAEIAYVSTTILRVCKGVEKILVGGKQKDGVCDELADKALEAMKTGVSPTPGKIGVLSRCDFGVCEGK</sequence>
<dbReference type="GO" id="GO:0000724">
    <property type="term" value="P:double-strand break repair via homologous recombination"/>
    <property type="evidence" value="ECO:0007669"/>
    <property type="project" value="TreeGrafter"/>
</dbReference>
<dbReference type="PANTHER" id="PTHR11070">
    <property type="entry name" value="UVRD / RECB / PCRA DNA HELICASE FAMILY MEMBER"/>
    <property type="match status" value="1"/>
</dbReference>
<dbReference type="GO" id="GO:0043138">
    <property type="term" value="F:3'-5' DNA helicase activity"/>
    <property type="evidence" value="ECO:0007669"/>
    <property type="project" value="TreeGrafter"/>
</dbReference>
<keyword evidence="3" id="KW-0347">Helicase</keyword>
<evidence type="ECO:0000256" key="2">
    <source>
        <dbReference type="ARBA" id="ARBA00022801"/>
    </source>
</evidence>
<dbReference type="GO" id="GO:0005634">
    <property type="term" value="C:nucleus"/>
    <property type="evidence" value="ECO:0007669"/>
    <property type="project" value="TreeGrafter"/>
</dbReference>
<keyword evidence="1" id="KW-0547">Nucleotide-binding</keyword>
<reference evidence="7" key="1">
    <citation type="submission" date="2025-08" db="UniProtKB">
        <authorList>
            <consortium name="RefSeq"/>
        </authorList>
    </citation>
    <scope>IDENTIFICATION</scope>
</reference>
<dbReference type="GO" id="GO:0016787">
    <property type="term" value="F:hydrolase activity"/>
    <property type="evidence" value="ECO:0007669"/>
    <property type="project" value="UniProtKB-KW"/>
</dbReference>
<evidence type="ECO:0000256" key="4">
    <source>
        <dbReference type="ARBA" id="ARBA00022840"/>
    </source>
</evidence>
<evidence type="ECO:0000313" key="7">
    <source>
        <dbReference type="RefSeq" id="XP_013856275.1"/>
    </source>
</evidence>
<dbReference type="InParanoid" id="A0A2I4AL94"/>
<evidence type="ECO:0000259" key="5">
    <source>
        <dbReference type="Pfam" id="PF00580"/>
    </source>
</evidence>
<dbReference type="STRING" id="52670.A0A2I4AL94"/>
<dbReference type="KEGG" id="alim:106512141"/>
<dbReference type="OrthoDB" id="1470711at2759"/>
<dbReference type="GO" id="GO:0005524">
    <property type="term" value="F:ATP binding"/>
    <property type="evidence" value="ECO:0007669"/>
    <property type="project" value="UniProtKB-KW"/>
</dbReference>
<dbReference type="Proteomes" id="UP000192220">
    <property type="component" value="Unplaced"/>
</dbReference>
<dbReference type="AlphaFoldDB" id="A0A2I4AL94"/>
<evidence type="ECO:0000256" key="3">
    <source>
        <dbReference type="ARBA" id="ARBA00022806"/>
    </source>
</evidence>
<feature type="domain" description="UvrD-like helicase ATP-binding" evidence="5">
    <location>
        <begin position="74"/>
        <end position="119"/>
    </location>
</feature>
<proteinExistence type="predicted"/>
<dbReference type="GeneID" id="106512141"/>
<protein>
    <submittedName>
        <fullName evidence="7">F-box only protein 18</fullName>
    </submittedName>
</protein>
<keyword evidence="6" id="KW-1185">Reference proteome</keyword>
<accession>A0A2I4AL94</accession>
<evidence type="ECO:0000313" key="6">
    <source>
        <dbReference type="Proteomes" id="UP000192220"/>
    </source>
</evidence>
<keyword evidence="2" id="KW-0378">Hydrolase</keyword>
<dbReference type="PANTHER" id="PTHR11070:SF30">
    <property type="entry name" value="F-BOX DNA HELICASE 1"/>
    <property type="match status" value="1"/>
</dbReference>
<dbReference type="RefSeq" id="XP_013856275.1">
    <property type="nucleotide sequence ID" value="XM_014000821.1"/>
</dbReference>
<dbReference type="Pfam" id="PF00580">
    <property type="entry name" value="UvrD-helicase"/>
    <property type="match status" value="1"/>
</dbReference>
<dbReference type="InterPro" id="IPR014016">
    <property type="entry name" value="UvrD-like_ATP-bd"/>
</dbReference>
<dbReference type="InterPro" id="IPR000212">
    <property type="entry name" value="DNA_helicase_UvrD/REP"/>
</dbReference>
<dbReference type="Gene3D" id="3.40.50.300">
    <property type="entry name" value="P-loop containing nucleotide triphosphate hydrolases"/>
    <property type="match status" value="1"/>
</dbReference>
<keyword evidence="4" id="KW-0067">ATP-binding</keyword>
<organism evidence="6 7">
    <name type="scientific">Austrofundulus limnaeus</name>
    <name type="common">Annual killifish</name>
    <dbReference type="NCBI Taxonomy" id="52670"/>
    <lineage>
        <taxon>Eukaryota</taxon>
        <taxon>Metazoa</taxon>
        <taxon>Chordata</taxon>
        <taxon>Craniata</taxon>
        <taxon>Vertebrata</taxon>
        <taxon>Euteleostomi</taxon>
        <taxon>Actinopterygii</taxon>
        <taxon>Neopterygii</taxon>
        <taxon>Teleostei</taxon>
        <taxon>Neoteleostei</taxon>
        <taxon>Acanthomorphata</taxon>
        <taxon>Ovalentaria</taxon>
        <taxon>Atherinomorphae</taxon>
        <taxon>Cyprinodontiformes</taxon>
        <taxon>Rivulidae</taxon>
        <taxon>Austrofundulus</taxon>
    </lineage>
</organism>
<evidence type="ECO:0000256" key="1">
    <source>
        <dbReference type="ARBA" id="ARBA00022741"/>
    </source>
</evidence>
<name>A0A2I4AL94_AUSLI</name>
<dbReference type="GO" id="GO:0003677">
    <property type="term" value="F:DNA binding"/>
    <property type="evidence" value="ECO:0007669"/>
    <property type="project" value="InterPro"/>
</dbReference>
<dbReference type="SUPFAM" id="SSF52540">
    <property type="entry name" value="P-loop containing nucleoside triphosphate hydrolases"/>
    <property type="match status" value="1"/>
</dbReference>
<gene>
    <name evidence="7" type="primary">LOC106512141</name>
</gene>
<dbReference type="GO" id="GO:0031297">
    <property type="term" value="P:replication fork processing"/>
    <property type="evidence" value="ECO:0007669"/>
    <property type="project" value="TreeGrafter"/>
</dbReference>
<dbReference type="InterPro" id="IPR027417">
    <property type="entry name" value="P-loop_NTPase"/>
</dbReference>